<dbReference type="Pfam" id="PF01979">
    <property type="entry name" value="Amidohydro_1"/>
    <property type="match status" value="1"/>
</dbReference>
<feature type="domain" description="Amidohydrolase-related" evidence="1">
    <location>
        <begin position="89"/>
        <end position="434"/>
    </location>
</feature>
<dbReference type="InterPro" id="IPR011059">
    <property type="entry name" value="Metal-dep_hydrolase_composite"/>
</dbReference>
<keyword evidence="3" id="KW-1185">Reference proteome</keyword>
<evidence type="ECO:0000259" key="1">
    <source>
        <dbReference type="Pfam" id="PF01979"/>
    </source>
</evidence>
<dbReference type="Proteomes" id="UP000034228">
    <property type="component" value="Unassembled WGS sequence"/>
</dbReference>
<dbReference type="AlphaFoldDB" id="A0A0M2VCE2"/>
<reference evidence="2 3" key="1">
    <citation type="submission" date="2015-03" db="EMBL/GenBank/DDBJ databases">
        <title>Draft genome sequences of two protease-producing strains of Arsukibacterium isolated from two cold and alkaline environments.</title>
        <authorList>
            <person name="Lylloff J.E."/>
            <person name="Skov L.B."/>
            <person name="Jepsen M."/>
            <person name="Hallin P.F."/>
            <person name="Sorensen S.J."/>
            <person name="Stougaard P."/>
            <person name="Glaring M.A."/>
        </authorList>
    </citation>
    <scope>NUCLEOTIDE SEQUENCE [LARGE SCALE GENOMIC DNA]</scope>
    <source>
        <strain evidence="2 3">GCM72</strain>
    </source>
</reference>
<evidence type="ECO:0000313" key="2">
    <source>
        <dbReference type="EMBL" id="KKO46793.1"/>
    </source>
</evidence>
<dbReference type="Gene3D" id="3.20.20.140">
    <property type="entry name" value="Metal-dependent hydrolases"/>
    <property type="match status" value="1"/>
</dbReference>
<dbReference type="PATRIC" id="fig|336831.14.peg.3607"/>
<dbReference type="SUPFAM" id="SSF51338">
    <property type="entry name" value="Composite domain of metallo-dependent hydrolases"/>
    <property type="match status" value="1"/>
</dbReference>
<dbReference type="PANTHER" id="PTHR43135">
    <property type="entry name" value="ALPHA-D-RIBOSE 1-METHYLPHOSPHONATE 5-TRIPHOSPHATE DIPHOSPHATASE"/>
    <property type="match status" value="1"/>
</dbReference>
<dbReference type="PANTHER" id="PTHR43135:SF3">
    <property type="entry name" value="ALPHA-D-RIBOSE 1-METHYLPHOSPHONATE 5-TRIPHOSPHATE DIPHOSPHATASE"/>
    <property type="match status" value="1"/>
</dbReference>
<dbReference type="InterPro" id="IPR051781">
    <property type="entry name" value="Metallo-dep_Hydrolase"/>
</dbReference>
<dbReference type="OrthoDB" id="6190564at2"/>
<gene>
    <name evidence="2" type="ORF">WG68_02250</name>
</gene>
<dbReference type="InterPro" id="IPR006680">
    <property type="entry name" value="Amidohydro-rel"/>
</dbReference>
<organism evidence="2 3">
    <name type="scientific">Arsukibacterium ikkense</name>
    <dbReference type="NCBI Taxonomy" id="336831"/>
    <lineage>
        <taxon>Bacteria</taxon>
        <taxon>Pseudomonadati</taxon>
        <taxon>Pseudomonadota</taxon>
        <taxon>Gammaproteobacteria</taxon>
        <taxon>Chromatiales</taxon>
        <taxon>Chromatiaceae</taxon>
        <taxon>Arsukibacterium</taxon>
    </lineage>
</organism>
<dbReference type="Gene3D" id="2.30.40.10">
    <property type="entry name" value="Urease, subunit C, domain 1"/>
    <property type="match status" value="1"/>
</dbReference>
<sequence>MLLVRTLLHVAVVGLLLLLPLLATQANQPVLASAGYTVFDQVHVLPMDSEQVLRNQRVVVQGDRIIAVGNAADVVIPDGAKVIDGNGRYLLPGLAEMHGHVPPLADFSGIPARYLDDVLFLYLAGGVTTVRGMLGHDQQLRLKDDIASGKRLGPTLYLAGPSFNQHTVTSAEQARERVRQHKSEGWDLLKIHPGLSLAHYQAIADEAKKQGIDFAGHVPEAVGIEQAILLGSRTIDHLDGYMAALGGFDKPVTANDLAPLVALTKQHNVAVVPTEALWLTIIGAADRTKLQAFDELKYMPAQVIAGWQRYLQQASGSYYTGDTAALHAANRQLLLRELYRAGVTILMGTDAPQLYSVPGLSLRREIPKMTAAGISNYDILRSGTVLVGEYFADKDRFGQVKTGQRADLLLLDANPLADLSVLYQPAGVMVRGQWLSRSELDTKLAEIAAARQAESAGRQ</sequence>
<dbReference type="GO" id="GO:0016810">
    <property type="term" value="F:hydrolase activity, acting on carbon-nitrogen (but not peptide) bonds"/>
    <property type="evidence" value="ECO:0007669"/>
    <property type="project" value="InterPro"/>
</dbReference>
<dbReference type="InterPro" id="IPR032466">
    <property type="entry name" value="Metal_Hydrolase"/>
</dbReference>
<dbReference type="EMBL" id="LAHO01000002">
    <property type="protein sequence ID" value="KKO46793.1"/>
    <property type="molecule type" value="Genomic_DNA"/>
</dbReference>
<evidence type="ECO:0000313" key="3">
    <source>
        <dbReference type="Proteomes" id="UP000034228"/>
    </source>
</evidence>
<comment type="caution">
    <text evidence="2">The sequence shown here is derived from an EMBL/GenBank/DDBJ whole genome shotgun (WGS) entry which is preliminary data.</text>
</comment>
<dbReference type="STRING" id="336831.WG68_02250"/>
<dbReference type="RefSeq" id="WP_046556039.1">
    <property type="nucleotide sequence ID" value="NZ_LAHO01000002.1"/>
</dbReference>
<accession>A0A0M2VCE2</accession>
<dbReference type="SUPFAM" id="SSF51556">
    <property type="entry name" value="Metallo-dependent hydrolases"/>
    <property type="match status" value="1"/>
</dbReference>
<name>A0A0M2VCE2_9GAMM</name>
<keyword evidence="2" id="KW-0378">Hydrolase</keyword>
<protein>
    <submittedName>
        <fullName evidence="2">Amidohydrolase</fullName>
    </submittedName>
</protein>
<proteinExistence type="predicted"/>